<reference evidence="3 4" key="1">
    <citation type="submission" date="2018-08" db="EMBL/GenBank/DDBJ databases">
        <title>Murine metabolic-syndrome-specific gut microbial biobank.</title>
        <authorList>
            <person name="Liu C."/>
        </authorList>
    </citation>
    <scope>NUCLEOTIDE SEQUENCE [LARGE SCALE GENOMIC DNA]</scope>
    <source>
        <strain evidence="3 4">28</strain>
    </source>
</reference>
<dbReference type="Pfam" id="PF14242">
    <property type="entry name" value="DUF4342"/>
    <property type="match status" value="1"/>
</dbReference>
<feature type="coiled-coil region" evidence="1">
    <location>
        <begin position="19"/>
        <end position="69"/>
    </location>
</feature>
<dbReference type="InterPro" id="IPR025642">
    <property type="entry name" value="DUF4342"/>
</dbReference>
<dbReference type="Proteomes" id="UP000446866">
    <property type="component" value="Unassembled WGS sequence"/>
</dbReference>
<accession>A0A845QF16</accession>
<organism evidence="3 4">
    <name type="scientific">Anaerotruncus colihominis</name>
    <dbReference type="NCBI Taxonomy" id="169435"/>
    <lineage>
        <taxon>Bacteria</taxon>
        <taxon>Bacillati</taxon>
        <taxon>Bacillota</taxon>
        <taxon>Clostridia</taxon>
        <taxon>Eubacteriales</taxon>
        <taxon>Oscillospiraceae</taxon>
        <taxon>Anaerotruncus</taxon>
    </lineage>
</organism>
<gene>
    <name evidence="3" type="ORF">D0435_00325</name>
</gene>
<keyword evidence="1" id="KW-0175">Coiled coil</keyword>
<dbReference type="EMBL" id="QXWK01000001">
    <property type="protein sequence ID" value="NBH60120.1"/>
    <property type="molecule type" value="Genomic_DNA"/>
</dbReference>
<protein>
    <submittedName>
        <fullName evidence="3">DUF4342 domain-containing protein</fullName>
    </submittedName>
</protein>
<dbReference type="InterPro" id="IPR009060">
    <property type="entry name" value="UBA-like_sf"/>
</dbReference>
<evidence type="ECO:0000256" key="1">
    <source>
        <dbReference type="SAM" id="Coils"/>
    </source>
</evidence>
<proteinExistence type="predicted"/>
<evidence type="ECO:0000313" key="3">
    <source>
        <dbReference type="EMBL" id="NBH60120.1"/>
    </source>
</evidence>
<name>A0A845QF16_9FIRM</name>
<feature type="domain" description="DUF4342" evidence="2">
    <location>
        <begin position="51"/>
        <end position="121"/>
    </location>
</feature>
<dbReference type="RefSeq" id="WP_160200423.1">
    <property type="nucleotide sequence ID" value="NZ_QXWK01000001.1"/>
</dbReference>
<sequence>MEITLEKIELVKDRTGVTYKEAKEALEAAEGNVVDAIIAIEETIDQKPAAKLGEQKEALIAKMKEAVKKGNISKILVTRDGDTLVNIPLTVGVLGTVVAPWGMIAGIVAAFGFKCKIEFVKDDGSVIDITEKAEDLYEDAKEKGSDIYGDIKEKAPGVYEDIKEKSGIAFAKAKDAAMEAKDKLKKDKGYDDEDDFDCCVNICDKECEVCVEPCEERCDDCQYDEIHEEFQKED</sequence>
<dbReference type="Gene3D" id="1.10.8.10">
    <property type="entry name" value="DNA helicase RuvA subunit, C-terminal domain"/>
    <property type="match status" value="1"/>
</dbReference>
<evidence type="ECO:0000313" key="4">
    <source>
        <dbReference type="Proteomes" id="UP000446866"/>
    </source>
</evidence>
<comment type="caution">
    <text evidence="3">The sequence shown here is derived from an EMBL/GenBank/DDBJ whole genome shotgun (WGS) entry which is preliminary data.</text>
</comment>
<dbReference type="AlphaFoldDB" id="A0A845QF16"/>
<keyword evidence="4" id="KW-1185">Reference proteome</keyword>
<evidence type="ECO:0000259" key="2">
    <source>
        <dbReference type="Pfam" id="PF14242"/>
    </source>
</evidence>
<dbReference type="SUPFAM" id="SSF46934">
    <property type="entry name" value="UBA-like"/>
    <property type="match status" value="1"/>
</dbReference>